<proteinExistence type="predicted"/>
<name>K1T3N4_9ZZZZ</name>
<organism evidence="1">
    <name type="scientific">human gut metagenome</name>
    <dbReference type="NCBI Taxonomy" id="408170"/>
    <lineage>
        <taxon>unclassified sequences</taxon>
        <taxon>metagenomes</taxon>
        <taxon>organismal metagenomes</taxon>
    </lineage>
</organism>
<dbReference type="SUPFAM" id="SSF52540">
    <property type="entry name" value="P-loop containing nucleoside triphosphate hydrolases"/>
    <property type="match status" value="1"/>
</dbReference>
<dbReference type="EMBL" id="AJWZ01003678">
    <property type="protein sequence ID" value="EKC67557.1"/>
    <property type="molecule type" value="Genomic_DNA"/>
</dbReference>
<reference evidence="1" key="1">
    <citation type="journal article" date="2013" name="Environ. Microbiol.">
        <title>Microbiota from the distal guts of lean and obese adolescents exhibit partial functional redundancy besides clear differences in community structure.</title>
        <authorList>
            <person name="Ferrer M."/>
            <person name="Ruiz A."/>
            <person name="Lanza F."/>
            <person name="Haange S.B."/>
            <person name="Oberbach A."/>
            <person name="Till H."/>
            <person name="Bargiela R."/>
            <person name="Campoy C."/>
            <person name="Segura M.T."/>
            <person name="Richter M."/>
            <person name="von Bergen M."/>
            <person name="Seifert J."/>
            <person name="Suarez A."/>
        </authorList>
    </citation>
    <scope>NUCLEOTIDE SEQUENCE</scope>
</reference>
<dbReference type="InterPro" id="IPR027417">
    <property type="entry name" value="P-loop_NTPase"/>
</dbReference>
<accession>K1T3N4</accession>
<dbReference type="AlphaFoldDB" id="K1T3N4"/>
<feature type="non-terminal residue" evidence="1">
    <location>
        <position position="1"/>
    </location>
</feature>
<gene>
    <name evidence="1" type="ORF">OBE_05385</name>
</gene>
<sequence>TSVKMLRRSLEEKGYKVGLVRESAEIVPDMFKTGSSKGNIWMTLKTAQKLYKEINNVRDIVLVDRGIVDSLAWNYLYAKRGEFSEEKSKCVENFFEAIGVKTDFIVALTIPTEESIRRRGGEGHVVNRKFIEEFNREIIGNFLKSVEIDKVLLNTESKTPAEVHDWLLGAIEESYAKFKENSASKEEE</sequence>
<evidence type="ECO:0000313" key="1">
    <source>
        <dbReference type="EMBL" id="EKC67557.1"/>
    </source>
</evidence>
<evidence type="ECO:0008006" key="2">
    <source>
        <dbReference type="Google" id="ProtNLM"/>
    </source>
</evidence>
<comment type="caution">
    <text evidence="1">The sequence shown here is derived from an EMBL/GenBank/DDBJ whole genome shotgun (WGS) entry which is preliminary data.</text>
</comment>
<dbReference type="Gene3D" id="3.40.50.300">
    <property type="entry name" value="P-loop containing nucleotide triphosphate hydrolases"/>
    <property type="match status" value="1"/>
</dbReference>
<protein>
    <recommendedName>
        <fullName evidence="2">Thymidylate kinase</fullName>
    </recommendedName>
</protein>